<dbReference type="AlphaFoldDB" id="A0A139AS34"/>
<protein>
    <submittedName>
        <fullName evidence="1">Cu,Zn superoxide dismutase-like protein</fullName>
    </submittedName>
</protein>
<evidence type="ECO:0000313" key="2">
    <source>
        <dbReference type="Proteomes" id="UP000070544"/>
    </source>
</evidence>
<dbReference type="EMBL" id="KQ965738">
    <property type="protein sequence ID" value="KXS19519.1"/>
    <property type="molecule type" value="Genomic_DNA"/>
</dbReference>
<gene>
    <name evidence="1" type="ORF">M427DRAFT_95322</name>
</gene>
<dbReference type="SUPFAM" id="SSF55008">
    <property type="entry name" value="HMA, heavy metal-associated domain"/>
    <property type="match status" value="1"/>
</dbReference>
<dbReference type="OrthoDB" id="666972at2759"/>
<name>A0A139AS34_GONPJ</name>
<dbReference type="Gene3D" id="3.30.70.100">
    <property type="match status" value="1"/>
</dbReference>
<accession>A0A139AS34</accession>
<dbReference type="STRING" id="1344416.A0A139AS34"/>
<dbReference type="GO" id="GO:0005507">
    <property type="term" value="F:copper ion binding"/>
    <property type="evidence" value="ECO:0007669"/>
    <property type="project" value="InterPro"/>
</dbReference>
<dbReference type="InterPro" id="IPR036163">
    <property type="entry name" value="HMA_dom_sf"/>
</dbReference>
<organism evidence="1 2">
    <name type="scientific">Gonapodya prolifera (strain JEL478)</name>
    <name type="common">Monoblepharis prolifera</name>
    <dbReference type="NCBI Taxonomy" id="1344416"/>
    <lineage>
        <taxon>Eukaryota</taxon>
        <taxon>Fungi</taxon>
        <taxon>Fungi incertae sedis</taxon>
        <taxon>Chytridiomycota</taxon>
        <taxon>Chytridiomycota incertae sedis</taxon>
        <taxon>Monoblepharidomycetes</taxon>
        <taxon>Monoblepharidales</taxon>
        <taxon>Gonapodyaceae</taxon>
        <taxon>Gonapodya</taxon>
    </lineage>
</organism>
<dbReference type="SUPFAM" id="SSF49329">
    <property type="entry name" value="Cu,Zn superoxide dismutase-like"/>
    <property type="match status" value="1"/>
</dbReference>
<dbReference type="OMA" id="KNVWEER"/>
<proteinExistence type="predicted"/>
<dbReference type="Proteomes" id="UP000070544">
    <property type="component" value="Unassembled WGS sequence"/>
</dbReference>
<evidence type="ECO:0000313" key="1">
    <source>
        <dbReference type="EMBL" id="KXS19519.1"/>
    </source>
</evidence>
<dbReference type="Gene3D" id="2.60.40.200">
    <property type="entry name" value="Superoxide dismutase, copper/zinc binding domain"/>
    <property type="match status" value="1"/>
</dbReference>
<reference evidence="1 2" key="1">
    <citation type="journal article" date="2015" name="Genome Biol. Evol.">
        <title>Phylogenomic analyses indicate that early fungi evolved digesting cell walls of algal ancestors of land plants.</title>
        <authorList>
            <person name="Chang Y."/>
            <person name="Wang S."/>
            <person name="Sekimoto S."/>
            <person name="Aerts A.L."/>
            <person name="Choi C."/>
            <person name="Clum A."/>
            <person name="LaButti K.M."/>
            <person name="Lindquist E.A."/>
            <person name="Yee Ngan C."/>
            <person name="Ohm R.A."/>
            <person name="Salamov A.A."/>
            <person name="Grigoriev I.V."/>
            <person name="Spatafora J.W."/>
            <person name="Berbee M.L."/>
        </authorList>
    </citation>
    <scope>NUCLEOTIDE SEQUENCE [LARGE SCALE GENOMIC DNA]</scope>
    <source>
        <strain evidence="1 2">JEL478</strain>
    </source>
</reference>
<keyword evidence="2" id="KW-1185">Reference proteome</keyword>
<sequence>MATQLLSKPLPLEFGVELKCQNCVNSVQAALQSELSAKHIVDLTFSIPDQRVTLSSSLPPSRLVQLIRSSGRSAVLRGSGGVPGSPTFLGAAVCIFEIFKGARGWAQHNNRGLARLMQVDDTTCAIDVSLDGFPASTVLEVRVHESGDISGGASTTGEPIHILGAVTTDEDGRADLVAEVGSFSVWDVIGRSLVVADKVAEESGRAAPEDAVCGVIARSAGLFENTKKVCSCSGMTLWEESREPKI</sequence>
<dbReference type="InterPro" id="IPR036423">
    <property type="entry name" value="SOD-like_Cu/Zn_dom_sf"/>
</dbReference>
<dbReference type="InterPro" id="IPR024134">
    <property type="entry name" value="SOD_Cu/Zn_/chaperone"/>
</dbReference>
<dbReference type="PANTHER" id="PTHR10003">
    <property type="entry name" value="SUPEROXIDE DISMUTASE CU-ZN -RELATED"/>
    <property type="match status" value="1"/>
</dbReference>
<dbReference type="GO" id="GO:0006801">
    <property type="term" value="P:superoxide metabolic process"/>
    <property type="evidence" value="ECO:0007669"/>
    <property type="project" value="InterPro"/>
</dbReference>